<evidence type="ECO:0008006" key="4">
    <source>
        <dbReference type="Google" id="ProtNLM"/>
    </source>
</evidence>
<dbReference type="InterPro" id="IPR021833">
    <property type="entry name" value="DUF3425"/>
</dbReference>
<dbReference type="AlphaFoldDB" id="A0A8E2E1W2"/>
<feature type="compositionally biased region" description="Polar residues" evidence="1">
    <location>
        <begin position="83"/>
        <end position="94"/>
    </location>
</feature>
<dbReference type="OrthoDB" id="5973539at2759"/>
<gene>
    <name evidence="2" type="ORF">K432DRAFT_361405</name>
</gene>
<feature type="region of interest" description="Disordered" evidence="1">
    <location>
        <begin position="1"/>
        <end position="49"/>
    </location>
</feature>
<evidence type="ECO:0000313" key="2">
    <source>
        <dbReference type="EMBL" id="OCK75831.1"/>
    </source>
</evidence>
<dbReference type="EMBL" id="KV745270">
    <property type="protein sequence ID" value="OCK75831.1"/>
    <property type="molecule type" value="Genomic_DNA"/>
</dbReference>
<feature type="region of interest" description="Disordered" evidence="1">
    <location>
        <begin position="77"/>
        <end position="103"/>
    </location>
</feature>
<name>A0A8E2E1W2_9PEZI</name>
<protein>
    <recommendedName>
        <fullName evidence="4">BZIP domain-containing protein</fullName>
    </recommendedName>
</protein>
<dbReference type="Pfam" id="PF11905">
    <property type="entry name" value="DUF3425"/>
    <property type="match status" value="1"/>
</dbReference>
<proteinExistence type="predicted"/>
<evidence type="ECO:0000256" key="1">
    <source>
        <dbReference type="SAM" id="MobiDB-lite"/>
    </source>
</evidence>
<evidence type="ECO:0000313" key="3">
    <source>
        <dbReference type="Proteomes" id="UP000250266"/>
    </source>
</evidence>
<sequence>MVAAHSILQSPPKGHSNSDKGRTDKRRSVRRDPEKRRQQNIQAQKSTVREKLKKRLDHLETLAASVAEIREVVLAATPPIPQSSPSNNTTTERQSSYHHIGQSLNGHNGESSFGFSDLTLSTSISPVFPSDIALWDPTTSIDPSHLIHNKDTASWSQYWVGYVDCGCLRPHVQVSSSVPREYRDLQVLNVDPSLFSADPYINTLRVECICIVKAALSNCLHIGITKDMLCGDDAISPFFRPSFETVDDSGSDGVVRTIQRIFKTLKPDVRPIREQITTMHHPLIDVLPFPTLRKNLIKSGDAVDDEELYDDLLNGLICWGGAGVGRRDSDCSAGYTSTGTPWDSRSWEARTWFLQKYWVLLGGEEGELVRQSEWWRNMRGDETDPWLGLQNPSC</sequence>
<organism evidence="2 3">
    <name type="scientific">Lepidopterella palustris CBS 459.81</name>
    <dbReference type="NCBI Taxonomy" id="1314670"/>
    <lineage>
        <taxon>Eukaryota</taxon>
        <taxon>Fungi</taxon>
        <taxon>Dikarya</taxon>
        <taxon>Ascomycota</taxon>
        <taxon>Pezizomycotina</taxon>
        <taxon>Dothideomycetes</taxon>
        <taxon>Pleosporomycetidae</taxon>
        <taxon>Mytilinidiales</taxon>
        <taxon>Argynnaceae</taxon>
        <taxon>Lepidopterella</taxon>
    </lineage>
</organism>
<accession>A0A8E2E1W2</accession>
<dbReference type="PANTHER" id="PTHR38116:SF5">
    <property type="entry name" value="BZIP DOMAIN-CONTAINING PROTEIN"/>
    <property type="match status" value="1"/>
</dbReference>
<keyword evidence="3" id="KW-1185">Reference proteome</keyword>
<reference evidence="2 3" key="1">
    <citation type="journal article" date="2016" name="Nat. Commun.">
        <title>Ectomycorrhizal ecology is imprinted in the genome of the dominant symbiotic fungus Cenococcum geophilum.</title>
        <authorList>
            <consortium name="DOE Joint Genome Institute"/>
            <person name="Peter M."/>
            <person name="Kohler A."/>
            <person name="Ohm R.A."/>
            <person name="Kuo A."/>
            <person name="Krutzmann J."/>
            <person name="Morin E."/>
            <person name="Arend M."/>
            <person name="Barry K.W."/>
            <person name="Binder M."/>
            <person name="Choi C."/>
            <person name="Clum A."/>
            <person name="Copeland A."/>
            <person name="Grisel N."/>
            <person name="Haridas S."/>
            <person name="Kipfer T."/>
            <person name="LaButti K."/>
            <person name="Lindquist E."/>
            <person name="Lipzen A."/>
            <person name="Maire R."/>
            <person name="Meier B."/>
            <person name="Mihaltcheva S."/>
            <person name="Molinier V."/>
            <person name="Murat C."/>
            <person name="Poggeler S."/>
            <person name="Quandt C.A."/>
            <person name="Sperisen C."/>
            <person name="Tritt A."/>
            <person name="Tisserant E."/>
            <person name="Crous P.W."/>
            <person name="Henrissat B."/>
            <person name="Nehls U."/>
            <person name="Egli S."/>
            <person name="Spatafora J.W."/>
            <person name="Grigoriev I.V."/>
            <person name="Martin F.M."/>
        </authorList>
    </citation>
    <scope>NUCLEOTIDE SEQUENCE [LARGE SCALE GENOMIC DNA]</scope>
    <source>
        <strain evidence="2 3">CBS 459.81</strain>
    </source>
</reference>
<dbReference type="Proteomes" id="UP000250266">
    <property type="component" value="Unassembled WGS sequence"/>
</dbReference>
<dbReference type="PANTHER" id="PTHR38116">
    <property type="entry name" value="CHROMOSOME 7, WHOLE GENOME SHOTGUN SEQUENCE"/>
    <property type="match status" value="1"/>
</dbReference>